<dbReference type="InterPro" id="IPR017896">
    <property type="entry name" value="4Fe4S_Fe-S-bd"/>
</dbReference>
<dbReference type="GO" id="GO:0046872">
    <property type="term" value="F:metal ion binding"/>
    <property type="evidence" value="ECO:0007669"/>
    <property type="project" value="UniProtKB-KW"/>
</dbReference>
<dbReference type="PANTHER" id="PTHR10849:SF35">
    <property type="entry name" value="FORMATE HYDROGENLYASE SUBUNIT 6-RELATED"/>
    <property type="match status" value="1"/>
</dbReference>
<evidence type="ECO:0000256" key="4">
    <source>
        <dbReference type="ARBA" id="ARBA00023004"/>
    </source>
</evidence>
<evidence type="ECO:0000259" key="6">
    <source>
        <dbReference type="PROSITE" id="PS51379"/>
    </source>
</evidence>
<keyword evidence="5" id="KW-0411">Iron-sulfur</keyword>
<dbReference type="GO" id="GO:0016829">
    <property type="term" value="F:lyase activity"/>
    <property type="evidence" value="ECO:0007669"/>
    <property type="project" value="UniProtKB-KW"/>
</dbReference>
<name>A0A075WG93_ARCFL</name>
<dbReference type="RefSeq" id="WP_048096114.1">
    <property type="nucleotide sequence ID" value="NZ_CP006577.1"/>
</dbReference>
<dbReference type="EC" id="1.6.5.3" evidence="7"/>
<dbReference type="AlphaFoldDB" id="A0A075WG93"/>
<dbReference type="PANTHER" id="PTHR10849">
    <property type="entry name" value="NADH DEHYDROGENASE UBIQUINONE IRON-SULFUR PROTEIN 8, MITOCHONDRIAL"/>
    <property type="match status" value="1"/>
</dbReference>
<keyword evidence="3" id="KW-0677">Repeat</keyword>
<sequence length="251" mass="28543">MIRLSKVKTDPIENLKRHAEAISEAVKQAIKPDRITVEYPRERRRYPECFRGFIVFDREKCISCFRCAQICPANAIQMGYFDRAYPGIDYAKCIFCHFCVDSCPTGALNTSKVHDVAFKSMDEMRLSAKQITKVPEIVREEKQTVEYYVDRKVWTLVRKKELDSLEVPPKPVKVKERKAACTEPESCLGCRLCANVCPQNAIKVEKCEISIDEEVTGTGCVLQIQTDLCTGCGLCVRQCPMQILTLEEVGE</sequence>
<feature type="domain" description="4Fe-4S ferredoxin-type" evidence="6">
    <location>
        <begin position="84"/>
        <end position="113"/>
    </location>
</feature>
<dbReference type="InterPro" id="IPR017900">
    <property type="entry name" value="4Fe4S_Fe_S_CS"/>
</dbReference>
<dbReference type="Gene3D" id="3.30.70.3270">
    <property type="match status" value="2"/>
</dbReference>
<keyword evidence="4" id="KW-0408">Iron</keyword>
<keyword evidence="7" id="KW-0456">Lyase</keyword>
<keyword evidence="7" id="KW-0830">Ubiquinone</keyword>
<feature type="domain" description="4Fe-4S ferredoxin-type" evidence="6">
    <location>
        <begin position="178"/>
        <end position="207"/>
    </location>
</feature>
<dbReference type="HOGENOM" id="CLU_1212583_0_0_2"/>
<accession>A0A075WG93</accession>
<keyword evidence="1" id="KW-0004">4Fe-4S</keyword>
<organism evidence="7 8">
    <name type="scientific">Archaeoglobus fulgidus DSM 8774</name>
    <dbReference type="NCBI Taxonomy" id="1344584"/>
    <lineage>
        <taxon>Archaea</taxon>
        <taxon>Methanobacteriati</taxon>
        <taxon>Methanobacteriota</taxon>
        <taxon>Archaeoglobi</taxon>
        <taxon>Archaeoglobales</taxon>
        <taxon>Archaeoglobaceae</taxon>
        <taxon>Archaeoglobus</taxon>
    </lineage>
</organism>
<feature type="domain" description="4Fe-4S ferredoxin-type" evidence="6">
    <location>
        <begin position="52"/>
        <end position="81"/>
    </location>
</feature>
<dbReference type="Pfam" id="PF12838">
    <property type="entry name" value="Fer4_7"/>
    <property type="match status" value="2"/>
</dbReference>
<evidence type="ECO:0000313" key="8">
    <source>
        <dbReference type="Proteomes" id="UP000028501"/>
    </source>
</evidence>
<dbReference type="KEGG" id="afg:AFULGI_00020860"/>
<dbReference type="GO" id="GO:0009060">
    <property type="term" value="P:aerobic respiration"/>
    <property type="evidence" value="ECO:0007669"/>
    <property type="project" value="TreeGrafter"/>
</dbReference>
<dbReference type="InterPro" id="IPR010226">
    <property type="entry name" value="NADH_quinone_OxRdtase_chainI"/>
</dbReference>
<keyword evidence="2" id="KW-0479">Metal-binding</keyword>
<evidence type="ECO:0000256" key="5">
    <source>
        <dbReference type="ARBA" id="ARBA00023014"/>
    </source>
</evidence>
<dbReference type="Proteomes" id="UP000028501">
    <property type="component" value="Chromosome"/>
</dbReference>
<dbReference type="PROSITE" id="PS51379">
    <property type="entry name" value="4FE4S_FER_2"/>
    <property type="match status" value="4"/>
</dbReference>
<dbReference type="EMBL" id="CP006577">
    <property type="protein sequence ID" value="AIG98832.1"/>
    <property type="molecule type" value="Genomic_DNA"/>
</dbReference>
<keyword evidence="7" id="KW-0560">Oxidoreductase</keyword>
<dbReference type="SUPFAM" id="SSF54862">
    <property type="entry name" value="4Fe-4S ferredoxins"/>
    <property type="match status" value="2"/>
</dbReference>
<evidence type="ECO:0000256" key="1">
    <source>
        <dbReference type="ARBA" id="ARBA00022485"/>
    </source>
</evidence>
<gene>
    <name evidence="7" type="ORF">AFULGI_00020860</name>
</gene>
<dbReference type="GO" id="GO:0016020">
    <property type="term" value="C:membrane"/>
    <property type="evidence" value="ECO:0007669"/>
    <property type="project" value="InterPro"/>
</dbReference>
<proteinExistence type="predicted"/>
<dbReference type="GO" id="GO:0003954">
    <property type="term" value="F:NADH dehydrogenase activity"/>
    <property type="evidence" value="ECO:0007669"/>
    <property type="project" value="TreeGrafter"/>
</dbReference>
<protein>
    <submittedName>
        <fullName evidence="7">Formate hydrogenlyase subunit 6/NADH:ubiquinone oxidoreductase 23 kD subunit (Chain I)</fullName>
        <ecNumber evidence="7">1.6.5.3</ecNumber>
    </submittedName>
</protein>
<evidence type="ECO:0000256" key="2">
    <source>
        <dbReference type="ARBA" id="ARBA00022723"/>
    </source>
</evidence>
<reference evidence="7 8" key="1">
    <citation type="submission" date="2013-07" db="EMBL/GenBank/DDBJ databases">
        <title>Genome of Archaeoglobus fulgidus.</title>
        <authorList>
            <person name="Fiebig A."/>
            <person name="Birkeland N.-K."/>
        </authorList>
    </citation>
    <scope>NUCLEOTIDE SEQUENCE [LARGE SCALE GENOMIC DNA]</scope>
    <source>
        <strain evidence="7 8">DSM 8774</strain>
    </source>
</reference>
<dbReference type="GO" id="GO:0051539">
    <property type="term" value="F:4 iron, 4 sulfur cluster binding"/>
    <property type="evidence" value="ECO:0007669"/>
    <property type="project" value="UniProtKB-KW"/>
</dbReference>
<feature type="domain" description="4Fe-4S ferredoxin-type" evidence="6">
    <location>
        <begin position="220"/>
        <end position="249"/>
    </location>
</feature>
<evidence type="ECO:0000313" key="7">
    <source>
        <dbReference type="EMBL" id="AIG98832.1"/>
    </source>
</evidence>
<dbReference type="GeneID" id="24795576"/>
<dbReference type="CDD" id="cd10549">
    <property type="entry name" value="MtMvhB_like"/>
    <property type="match status" value="1"/>
</dbReference>
<dbReference type="PROSITE" id="PS00198">
    <property type="entry name" value="4FE4S_FER_1"/>
    <property type="match status" value="2"/>
</dbReference>
<evidence type="ECO:0000256" key="3">
    <source>
        <dbReference type="ARBA" id="ARBA00022737"/>
    </source>
</evidence>